<protein>
    <submittedName>
        <fullName evidence="4">Uncharacterized protein LOC107218462 isoform X1</fullName>
    </submittedName>
</protein>
<organism evidence="3 4">
    <name type="scientific">Neodiprion lecontei</name>
    <name type="common">Redheaded pine sawfly</name>
    <dbReference type="NCBI Taxonomy" id="441921"/>
    <lineage>
        <taxon>Eukaryota</taxon>
        <taxon>Metazoa</taxon>
        <taxon>Ecdysozoa</taxon>
        <taxon>Arthropoda</taxon>
        <taxon>Hexapoda</taxon>
        <taxon>Insecta</taxon>
        <taxon>Pterygota</taxon>
        <taxon>Neoptera</taxon>
        <taxon>Endopterygota</taxon>
        <taxon>Hymenoptera</taxon>
        <taxon>Tenthredinoidea</taxon>
        <taxon>Diprionidae</taxon>
        <taxon>Diprioninae</taxon>
        <taxon>Neodiprion</taxon>
    </lineage>
</organism>
<sequence length="463" mass="54356">MRTEMLLTFWVVYIFALHVSTAAVGEAYDISPTSTYHLSNHPSWSGSALEDRSVSGVGHFAAPVNPHETIDHRRNRRGLEEFEADPEKYIEDLSFEDFPRSRREMKDVEEFTRFEGLMKKPRVRRDAEPNLEKVSSSKSVREARLNSPETWSKQPISIELRRHSNADQTPFGKDIHGSSGHHVPKTDFVTGHRRDFSESRESRAMPELARSYQDYVPLFREKVRQRDFDVTIPRYYYPDRFGSDRSIDERRPASSTHYYNRYNEEDVSPYGRAHIQSKPKRIVYYAHLPEVARKPVDIRNNRHLYDDVVRSPPEAVASSTSYSRAPGHVDNNNYRYRMSYPYEAYRPYQRYAYRRPYDALYRSEMNDDQYMDHASLREELRYPELEGGSLDRKVYSRVFDRSESTLPWPVEIGTKLHIKDDKRIPGRRIFGQNNDDNGYEVNAKIQAALNSDNPNTERRESSE</sequence>
<evidence type="ECO:0000256" key="1">
    <source>
        <dbReference type="SAM" id="MobiDB-lite"/>
    </source>
</evidence>
<name>A0ABM3FYI7_NEOLC</name>
<dbReference type="GeneID" id="107218462"/>
<gene>
    <name evidence="4" type="primary">LOC107218462</name>
</gene>
<feature type="signal peptide" evidence="2">
    <location>
        <begin position="1"/>
        <end position="22"/>
    </location>
</feature>
<keyword evidence="2" id="KW-0732">Signal</keyword>
<reference evidence="4" key="1">
    <citation type="submission" date="2025-08" db="UniProtKB">
        <authorList>
            <consortium name="RefSeq"/>
        </authorList>
    </citation>
    <scope>IDENTIFICATION</scope>
    <source>
        <tissue evidence="4">Thorax and Abdomen</tissue>
    </source>
</reference>
<proteinExistence type="predicted"/>
<dbReference type="RefSeq" id="XP_046593077.1">
    <property type="nucleotide sequence ID" value="XM_046737121.1"/>
</dbReference>
<feature type="region of interest" description="Disordered" evidence="1">
    <location>
        <begin position="125"/>
        <end position="149"/>
    </location>
</feature>
<dbReference type="Proteomes" id="UP000829291">
    <property type="component" value="Chromosome 4"/>
</dbReference>
<evidence type="ECO:0000313" key="3">
    <source>
        <dbReference type="Proteomes" id="UP000829291"/>
    </source>
</evidence>
<evidence type="ECO:0000256" key="2">
    <source>
        <dbReference type="SAM" id="SignalP"/>
    </source>
</evidence>
<accession>A0ABM3FYI7</accession>
<evidence type="ECO:0000313" key="4">
    <source>
        <dbReference type="RefSeq" id="XP_046593077.1"/>
    </source>
</evidence>
<keyword evidence="3" id="KW-1185">Reference proteome</keyword>
<feature type="chain" id="PRO_5045940385" evidence="2">
    <location>
        <begin position="23"/>
        <end position="463"/>
    </location>
</feature>